<dbReference type="OrthoDB" id="6130531at2759"/>
<comment type="caution">
    <text evidence="1">Lacks conserved residue(s) required for the propagation of feature annotation.</text>
</comment>
<feature type="domain" description="EGF-like" evidence="3">
    <location>
        <begin position="18"/>
        <end position="58"/>
    </location>
</feature>
<accession>A0A9W9C2Y5</accession>
<feature type="disulfide bond" evidence="1">
    <location>
        <begin position="48"/>
        <end position="57"/>
    </location>
</feature>
<evidence type="ECO:0000259" key="3">
    <source>
        <dbReference type="PROSITE" id="PS50026"/>
    </source>
</evidence>
<name>A0A9W9C2Y5_9PLEO</name>
<protein>
    <recommendedName>
        <fullName evidence="3">EGF-like domain-containing protein</fullName>
    </recommendedName>
</protein>
<feature type="chain" id="PRO_5040720424" description="EGF-like domain-containing protein" evidence="2">
    <location>
        <begin position="22"/>
        <end position="398"/>
    </location>
</feature>
<dbReference type="InterPro" id="IPR000742">
    <property type="entry name" value="EGF"/>
</dbReference>
<proteinExistence type="predicted"/>
<gene>
    <name evidence="4" type="ORF">N0V87_001804</name>
</gene>
<dbReference type="Gene3D" id="2.10.25.10">
    <property type="entry name" value="Laminin"/>
    <property type="match status" value="1"/>
</dbReference>
<keyword evidence="1" id="KW-1015">Disulfide bond</keyword>
<evidence type="ECO:0000313" key="5">
    <source>
        <dbReference type="Proteomes" id="UP001140562"/>
    </source>
</evidence>
<dbReference type="PROSITE" id="PS01186">
    <property type="entry name" value="EGF_2"/>
    <property type="match status" value="1"/>
</dbReference>
<keyword evidence="5" id="KW-1185">Reference proteome</keyword>
<evidence type="ECO:0000256" key="2">
    <source>
        <dbReference type="SAM" id="SignalP"/>
    </source>
</evidence>
<keyword evidence="1" id="KW-0245">EGF-like domain</keyword>
<evidence type="ECO:0000256" key="1">
    <source>
        <dbReference type="PROSITE-ProRule" id="PRU00076"/>
    </source>
</evidence>
<sequence length="398" mass="45166">MWFWYCFPFTVWASTAIQVRACATDDDCSLNGLCVSDINENSSAICHCDAGWFGSDCGRLDLAPATRYAGFNNTNYTAPDHYNNRGNSSWGGQIVQDLADPKLFHLLYDQFAHGCGLSGWRPMSFIARAESTSGPQGPYVWKQNVTGNFRHNAYVYWSPADEKYLLWSIGVDVPDPKQCGGINKYVESFELPKMQWPNNISVSSAPTIRGPWSPFEILINGTNPAPAPVWAPGNPTSETVLVAEDLKIFTAPNYNGPYIQVFTAPWNTSDYSPTWAEDPFVWRDKRGYWHALAHWMIDIAERNQKYPRVGAHMFARNLTGPWTFKLQEAFNSTVNFTDGSVETFNRRERPKLFFSDDREVTPLYLVNGVQRMGTTTESYTLIQPIGTAWREYERRVGF</sequence>
<keyword evidence="2" id="KW-0732">Signal</keyword>
<dbReference type="EMBL" id="JAPEUV010000011">
    <property type="protein sequence ID" value="KAJ4341414.1"/>
    <property type="molecule type" value="Genomic_DNA"/>
</dbReference>
<dbReference type="PROSITE" id="PS00022">
    <property type="entry name" value="EGF_1"/>
    <property type="match status" value="1"/>
</dbReference>
<dbReference type="CDD" id="cd08994">
    <property type="entry name" value="GH43_62_32_68_117_130-like"/>
    <property type="match status" value="1"/>
</dbReference>
<evidence type="ECO:0000313" key="4">
    <source>
        <dbReference type="EMBL" id="KAJ4341414.1"/>
    </source>
</evidence>
<dbReference type="SUPFAM" id="SSF57196">
    <property type="entry name" value="EGF/Laminin"/>
    <property type="match status" value="1"/>
</dbReference>
<dbReference type="PROSITE" id="PS50026">
    <property type="entry name" value="EGF_3"/>
    <property type="match status" value="1"/>
</dbReference>
<organism evidence="4 5">
    <name type="scientific">Didymella glomerata</name>
    <dbReference type="NCBI Taxonomy" id="749621"/>
    <lineage>
        <taxon>Eukaryota</taxon>
        <taxon>Fungi</taxon>
        <taxon>Dikarya</taxon>
        <taxon>Ascomycota</taxon>
        <taxon>Pezizomycotina</taxon>
        <taxon>Dothideomycetes</taxon>
        <taxon>Pleosporomycetidae</taxon>
        <taxon>Pleosporales</taxon>
        <taxon>Pleosporineae</taxon>
        <taxon>Didymellaceae</taxon>
        <taxon>Didymella</taxon>
    </lineage>
</organism>
<reference evidence="4" key="1">
    <citation type="submission" date="2022-10" db="EMBL/GenBank/DDBJ databases">
        <title>Tapping the CABI collections for fungal endophytes: first genome assemblies for Collariella, Neodidymelliopsis, Ascochyta clinopodiicola, Didymella pomorum, Didymosphaeria variabile, Neocosmospora piperis and Neocucurbitaria cava.</title>
        <authorList>
            <person name="Hill R."/>
        </authorList>
    </citation>
    <scope>NUCLEOTIDE SEQUENCE</scope>
    <source>
        <strain evidence="4">IMI 360193</strain>
    </source>
</reference>
<dbReference type="Proteomes" id="UP001140562">
    <property type="component" value="Unassembled WGS sequence"/>
</dbReference>
<comment type="caution">
    <text evidence="4">The sequence shown here is derived from an EMBL/GenBank/DDBJ whole genome shotgun (WGS) entry which is preliminary data.</text>
</comment>
<dbReference type="AlphaFoldDB" id="A0A9W9C2Y5"/>
<feature type="signal peptide" evidence="2">
    <location>
        <begin position="1"/>
        <end position="21"/>
    </location>
</feature>